<proteinExistence type="predicted"/>
<reference evidence="2 3" key="1">
    <citation type="journal article" date="2013" name="Curr. Biol.">
        <title>The Genome of the Foraminiferan Reticulomyxa filosa.</title>
        <authorList>
            <person name="Glockner G."/>
            <person name="Hulsmann N."/>
            <person name="Schleicher M."/>
            <person name="Noegel A.A."/>
            <person name="Eichinger L."/>
            <person name="Gallinger C."/>
            <person name="Pawlowski J."/>
            <person name="Sierra R."/>
            <person name="Euteneuer U."/>
            <person name="Pillet L."/>
            <person name="Moustafa A."/>
            <person name="Platzer M."/>
            <person name="Groth M."/>
            <person name="Szafranski K."/>
            <person name="Schliwa M."/>
        </authorList>
    </citation>
    <scope>NUCLEOTIDE SEQUENCE [LARGE SCALE GENOMIC DNA]</scope>
</reference>
<dbReference type="GO" id="GO:0005230">
    <property type="term" value="F:extracellular ligand-gated monoatomic ion channel activity"/>
    <property type="evidence" value="ECO:0007669"/>
    <property type="project" value="InterPro"/>
</dbReference>
<dbReference type="EMBL" id="ASPP01045543">
    <property type="protein sequence ID" value="ETN98880.1"/>
    <property type="molecule type" value="Genomic_DNA"/>
</dbReference>
<dbReference type="GO" id="GO:0016020">
    <property type="term" value="C:membrane"/>
    <property type="evidence" value="ECO:0007669"/>
    <property type="project" value="InterPro"/>
</dbReference>
<dbReference type="OrthoDB" id="203862at2759"/>
<dbReference type="Gene3D" id="2.70.170.10">
    <property type="entry name" value="Neurotransmitter-gated ion-channel ligand-binding domain"/>
    <property type="match status" value="1"/>
</dbReference>
<keyword evidence="3" id="KW-1185">Reference proteome</keyword>
<name>X6LC36_RETFI</name>
<evidence type="ECO:0000313" key="3">
    <source>
        <dbReference type="Proteomes" id="UP000023152"/>
    </source>
</evidence>
<evidence type="ECO:0000313" key="2">
    <source>
        <dbReference type="EMBL" id="ETN98880.1"/>
    </source>
</evidence>
<comment type="caution">
    <text evidence="2">The sequence shown here is derived from an EMBL/GenBank/DDBJ whole genome shotgun (WGS) entry which is preliminary data.</text>
</comment>
<dbReference type="InterPro" id="IPR036734">
    <property type="entry name" value="Neur_chan_lig-bd_sf"/>
</dbReference>
<dbReference type="AlphaFoldDB" id="X6LC36"/>
<keyword evidence="1" id="KW-0732">Signal</keyword>
<protein>
    <submittedName>
        <fullName evidence="2">Uncharacterized protein</fullName>
    </submittedName>
</protein>
<organism evidence="2 3">
    <name type="scientific">Reticulomyxa filosa</name>
    <dbReference type="NCBI Taxonomy" id="46433"/>
    <lineage>
        <taxon>Eukaryota</taxon>
        <taxon>Sar</taxon>
        <taxon>Rhizaria</taxon>
        <taxon>Retaria</taxon>
        <taxon>Foraminifera</taxon>
        <taxon>Monothalamids</taxon>
        <taxon>Reticulomyxidae</taxon>
        <taxon>Reticulomyxa</taxon>
    </lineage>
</organism>
<feature type="chain" id="PRO_5004973882" evidence="1">
    <location>
        <begin position="27"/>
        <end position="238"/>
    </location>
</feature>
<evidence type="ECO:0000256" key="1">
    <source>
        <dbReference type="SAM" id="SignalP"/>
    </source>
</evidence>
<feature type="signal peptide" evidence="1">
    <location>
        <begin position="1"/>
        <end position="26"/>
    </location>
</feature>
<dbReference type="Proteomes" id="UP000023152">
    <property type="component" value="Unassembled WGS sequence"/>
</dbReference>
<sequence>MTQITIQAHASYICFFLFSFASCSVGSKFKQKTFCCLFLKKKHKSDNKMSDTKRQSVSIDIDNPIVEKKAKAGWKSSDVAKEANSRLIFWECKIKRISEIDTARETFRCRFHYYLTWLATKQEAKDYEEFVKDHKNSLEPIGWVPQWVPGVEFTNVVVVSLFEEHQAKYEVKDAVHNKALRNSWEGNEQNYTDLLGFDPNFGKWVRCRYEADMTFAEEFELENFPFDVMLFLFYLIGR</sequence>
<gene>
    <name evidence="2" type="ORF">RFI_38606</name>
</gene>
<accession>X6LC36</accession>